<protein>
    <recommendedName>
        <fullName evidence="3">Blue (type 1) copper domain-containing protein</fullName>
    </recommendedName>
</protein>
<dbReference type="InterPro" id="IPR008972">
    <property type="entry name" value="Cupredoxin"/>
</dbReference>
<proteinExistence type="predicted"/>
<dbReference type="EMBL" id="LS423452">
    <property type="protein sequence ID" value="SPS05246.1"/>
    <property type="molecule type" value="Genomic_DNA"/>
</dbReference>
<evidence type="ECO:0000259" key="3">
    <source>
        <dbReference type="Pfam" id="PF00127"/>
    </source>
</evidence>
<accession>A0A2X0SHE4</accession>
<dbReference type="Pfam" id="PF00127">
    <property type="entry name" value="Copper-bind"/>
    <property type="match status" value="1"/>
</dbReference>
<organism evidence="4">
    <name type="scientific">Candidatus Nitrotoga fabula</name>
    <dbReference type="NCBI Taxonomy" id="2182327"/>
    <lineage>
        <taxon>Bacteria</taxon>
        <taxon>Pseudomonadati</taxon>
        <taxon>Pseudomonadota</taxon>
        <taxon>Betaproteobacteria</taxon>
        <taxon>Nitrosomonadales</taxon>
        <taxon>Gallionellaceae</taxon>
        <taxon>Candidatus Nitrotoga</taxon>
    </lineage>
</organism>
<keyword evidence="2" id="KW-0186">Copper</keyword>
<feature type="domain" description="Blue (type 1) copper" evidence="3">
    <location>
        <begin position="68"/>
        <end position="147"/>
    </location>
</feature>
<dbReference type="AlphaFoldDB" id="A0A2X0SHE4"/>
<dbReference type="InterPro" id="IPR000923">
    <property type="entry name" value="BlueCu_1"/>
</dbReference>
<sequence length="147" mass="16495">MPFPPDSLARKRATNGSCPSEDMRCKMKMLITFPVRIHWVLVVLTTIGVIHTAEIHAAHPDSKQPVIVNIDAFQYQPDIIKIQRGQSIIFMNRDDVPHTVTPGKNARFISSGLIKGGEQHEVKFESTGIQDYSCDFHPSMQGQVQVQ</sequence>
<name>A0A2X0SHE4_9PROT</name>
<dbReference type="Gene3D" id="2.60.40.420">
    <property type="entry name" value="Cupredoxins - blue copper proteins"/>
    <property type="match status" value="1"/>
</dbReference>
<dbReference type="GO" id="GO:0009055">
    <property type="term" value="F:electron transfer activity"/>
    <property type="evidence" value="ECO:0007669"/>
    <property type="project" value="InterPro"/>
</dbReference>
<reference evidence="4" key="1">
    <citation type="submission" date="2018-05" db="EMBL/GenBank/DDBJ databases">
        <authorList>
            <person name="Lanie J.A."/>
            <person name="Ng W.-L."/>
            <person name="Kazmierczak K.M."/>
            <person name="Andrzejewski T.M."/>
            <person name="Davidsen T.M."/>
            <person name="Wayne K.J."/>
            <person name="Tettelin H."/>
            <person name="Glass J.I."/>
            <person name="Rusch D."/>
            <person name="Podicherti R."/>
            <person name="Tsui H.-C.T."/>
            <person name="Winkler M.E."/>
        </authorList>
    </citation>
    <scope>NUCLEOTIDE SEQUENCE</scope>
    <source>
        <strain evidence="4">KNB</strain>
    </source>
</reference>
<dbReference type="SUPFAM" id="SSF49503">
    <property type="entry name" value="Cupredoxins"/>
    <property type="match status" value="1"/>
</dbReference>
<dbReference type="PANTHER" id="PTHR36507:SF1">
    <property type="entry name" value="BLL1555 PROTEIN"/>
    <property type="match status" value="1"/>
</dbReference>
<dbReference type="InterPro" id="IPR052721">
    <property type="entry name" value="ET_Amicyanin"/>
</dbReference>
<evidence type="ECO:0000256" key="1">
    <source>
        <dbReference type="ARBA" id="ARBA00022723"/>
    </source>
</evidence>
<keyword evidence="1" id="KW-0479">Metal-binding</keyword>
<dbReference type="PANTHER" id="PTHR36507">
    <property type="entry name" value="BLL1555 PROTEIN"/>
    <property type="match status" value="1"/>
</dbReference>
<dbReference type="GO" id="GO:0005507">
    <property type="term" value="F:copper ion binding"/>
    <property type="evidence" value="ECO:0007669"/>
    <property type="project" value="InterPro"/>
</dbReference>
<evidence type="ECO:0000313" key="4">
    <source>
        <dbReference type="EMBL" id="SPS05246.1"/>
    </source>
</evidence>
<evidence type="ECO:0000256" key="2">
    <source>
        <dbReference type="ARBA" id="ARBA00023008"/>
    </source>
</evidence>
<gene>
    <name evidence="4" type="ORF">NITFAB_0835</name>
</gene>